<dbReference type="SMART" id="SM00358">
    <property type="entry name" value="DSRM"/>
    <property type="match status" value="3"/>
</dbReference>
<dbReference type="CDD" id="cd17917">
    <property type="entry name" value="DEXHc_RHA-like"/>
    <property type="match status" value="1"/>
</dbReference>
<accession>A0A9N8V9I5</accession>
<dbReference type="Gene3D" id="3.30.160.20">
    <property type="match status" value="2"/>
</dbReference>
<evidence type="ECO:0000256" key="4">
    <source>
        <dbReference type="ARBA" id="ARBA00022840"/>
    </source>
</evidence>
<feature type="compositionally biased region" description="Polar residues" evidence="8">
    <location>
        <begin position="50"/>
        <end position="65"/>
    </location>
</feature>
<keyword evidence="2" id="KW-0378">Hydrolase</keyword>
<dbReference type="InterPro" id="IPR011709">
    <property type="entry name" value="DEAD-box_helicase_OB_fold"/>
</dbReference>
<evidence type="ECO:0000256" key="7">
    <source>
        <dbReference type="PROSITE-ProRule" id="PRU00266"/>
    </source>
</evidence>
<keyword evidence="4" id="KW-0067">ATP-binding</keyword>
<dbReference type="InterPro" id="IPR011545">
    <property type="entry name" value="DEAD/DEAH_box_helicase_dom"/>
</dbReference>
<evidence type="ECO:0000256" key="6">
    <source>
        <dbReference type="ARBA" id="ARBA00060772"/>
    </source>
</evidence>
<dbReference type="EMBL" id="CAJVPQ010000065">
    <property type="protein sequence ID" value="CAG8442212.1"/>
    <property type="molecule type" value="Genomic_DNA"/>
</dbReference>
<comment type="caution">
    <text evidence="12">The sequence shown here is derived from an EMBL/GenBank/DDBJ whole genome shotgun (WGS) entry which is preliminary data.</text>
</comment>
<reference evidence="12" key="1">
    <citation type="submission" date="2021-06" db="EMBL/GenBank/DDBJ databases">
        <authorList>
            <person name="Kallberg Y."/>
            <person name="Tangrot J."/>
            <person name="Rosling A."/>
        </authorList>
    </citation>
    <scope>NUCLEOTIDE SEQUENCE</scope>
    <source>
        <strain evidence="12">UK204</strain>
    </source>
</reference>
<dbReference type="SMART" id="SM00847">
    <property type="entry name" value="HA2"/>
    <property type="match status" value="1"/>
</dbReference>
<dbReference type="FunFam" id="3.40.50.300:FF:000526">
    <property type="entry name" value="DExH-box ATP-dependent RNA helicase DExH3"/>
    <property type="match status" value="1"/>
</dbReference>
<dbReference type="SMART" id="SM00487">
    <property type="entry name" value="DEXDc"/>
    <property type="match status" value="1"/>
</dbReference>
<keyword evidence="1" id="KW-0547">Nucleotide-binding</keyword>
<dbReference type="PANTHER" id="PTHR18934">
    <property type="entry name" value="ATP-DEPENDENT RNA HELICASE"/>
    <property type="match status" value="1"/>
</dbReference>
<dbReference type="GO" id="GO:0005524">
    <property type="term" value="F:ATP binding"/>
    <property type="evidence" value="ECO:0007669"/>
    <property type="project" value="UniProtKB-KW"/>
</dbReference>
<dbReference type="PROSITE" id="PS51194">
    <property type="entry name" value="HELICASE_CTER"/>
    <property type="match status" value="1"/>
</dbReference>
<proteinExistence type="inferred from homology"/>
<evidence type="ECO:0000259" key="10">
    <source>
        <dbReference type="PROSITE" id="PS51192"/>
    </source>
</evidence>
<feature type="region of interest" description="Disordered" evidence="8">
    <location>
        <begin position="1"/>
        <end position="94"/>
    </location>
</feature>
<dbReference type="InterPro" id="IPR014720">
    <property type="entry name" value="dsRBD_dom"/>
</dbReference>
<dbReference type="InterPro" id="IPR048333">
    <property type="entry name" value="HA2_WH"/>
</dbReference>
<dbReference type="InterPro" id="IPR014001">
    <property type="entry name" value="Helicase_ATP-bd"/>
</dbReference>
<keyword evidence="5 7" id="KW-0694">RNA-binding</keyword>
<dbReference type="SUPFAM" id="SSF54768">
    <property type="entry name" value="dsRNA-binding domain-like"/>
    <property type="match status" value="2"/>
</dbReference>
<dbReference type="InterPro" id="IPR001650">
    <property type="entry name" value="Helicase_C-like"/>
</dbReference>
<organism evidence="12 13">
    <name type="scientific">Funneliformis caledonium</name>
    <dbReference type="NCBI Taxonomy" id="1117310"/>
    <lineage>
        <taxon>Eukaryota</taxon>
        <taxon>Fungi</taxon>
        <taxon>Fungi incertae sedis</taxon>
        <taxon>Mucoromycota</taxon>
        <taxon>Glomeromycotina</taxon>
        <taxon>Glomeromycetes</taxon>
        <taxon>Glomerales</taxon>
        <taxon>Glomeraceae</taxon>
        <taxon>Funneliformis</taxon>
    </lineage>
</organism>
<dbReference type="CDD" id="cd00048">
    <property type="entry name" value="DSRM_SF"/>
    <property type="match status" value="1"/>
</dbReference>
<dbReference type="Pfam" id="PF00271">
    <property type="entry name" value="Helicase_C"/>
    <property type="match status" value="1"/>
</dbReference>
<evidence type="ECO:0000256" key="1">
    <source>
        <dbReference type="ARBA" id="ARBA00022741"/>
    </source>
</evidence>
<name>A0A9N8V9I5_9GLOM</name>
<dbReference type="PROSITE" id="PS50137">
    <property type="entry name" value="DS_RBD"/>
    <property type="match status" value="2"/>
</dbReference>
<sequence>MYPAHFSRNQNAHKQGDWKNGRRISIPNSGVGQPSLNQRHPLPYHDYNNHFISSQSHPSSLNNGYSVDESYQQKHSSHHIQSHSNKPYYNRHVSSPSYNRSFSLNAVPTTSNQLKAPHSFNNYKQQSGNPNIMVQTKKRPLSPMPPIETISSKNRQRACNNVEYNISPFSANKNNKMKSNGSENNMDLAYTNVASPRSAFTPVINNHISQSQDDHSTNIRKSPPNNRSAKREKTLSVKPWPETIYNIDYINTRFNTSSKYESEPWFKSPKNFLNNLIKTPVSWESFGPDDNKLHRATLTVEIGGSIIVGHGDAKTKKDAEKIAYLYVCFLLESKGLIYNIQKCSSTTEDSRKLVIEYCARFDYVPNFELIGIGPDHNKLWEARVELPSQGIIGRGRAKTKKDAELLAAEDFKKFVAECSKKISDEYQELHGETLSNSEKNNMSEDIAKDFIKFYCKCFKFKNPGFNYKSKGPGHSMMWEASLVVEGVTIGTGRRSNKRDAQAAAYLDAAISLRKDSPDLWENFENDKLKSKDITSSKLAPYINIPMSDQTCETLNNLVSELQQADMFHRNGVIVDKRKQMENFSVNRINKKENINQEQLTNGLETKSLRLYESHQIYLNSSNTKKLRSNRSQLPIYSYASTILDEIEKSPVIIIVGSTGCGKTTQLPQLILEAAINKHQGAHCNIVVTQPRRIAAISVAQRVACERSERLGLSVGYQVRFESVLPAPAGSILYCTTGVFLRRMHEENNGKDSLEGVTHIVIDEVHERDMSVDFLLVILKRILTERHRNNRSSIKLILMSATIDTGIFAEYFGDLFANGRCPVVEIPGNSYSVQQYFIEDIVSKLGTLYKPSETPQLYNEDTSRYIDREKKIFQRKSPPTRFISPKSTIQRKYLVMDIDSDEVDSHSSEIDDIDTSSVGSTSRFIDWTGSKQTEEQADAEIPYYLISLVIAHIVNTTREGAILVFLPGLEEIMTLNRLFTISPYPLGINFSDQSLYRIHMLHSSLPSLSQQEVFEPLSNPNMRKIILATNIAETSITIQDVVHVVDSGKVKERRYDQSKRMTNLVTTWISRSNSRQRAGRAGRVREGEYFVMMSRDRYQNLEAYSTPEMLRSDLQEICLHIKALDLPTKIEDVLAQAIQPPDYASVSAALENLISLQALDSAENLTPLGKVLAILPMEPGLSKMVLLGAIFQCLDPILTIAACISSKNPFLSPPQAKERVDEAKVRLAQGLSSDHLTILNAYKIWHEYQSSGNIQAANKFCTDNFLNRTSLQTIGQVKIQLLNLLERLGIVPKHYPQRDYNNDSRGFALGPPEFNVNSNCIPLLRSLVCAGVYPNISLKTSKKTYRTRHENITFIHPASVNYKSRAIKLTAALRNDNGNTRIESDENLFAPEGTLYAYSTKVKTSGQQVYLRNTTRINPFSVVLFGGEIKLGQQSSSSSNVLLTIDEWLQFGGNDKVIELASKLKNFLENCLAQVYERLDTSVNHNNPASAQNNLAGKLDEKDEKVKDRLISGIVEVLDKLDRNSVEKIHH</sequence>
<feature type="domain" description="Helicase ATP-binding" evidence="10">
    <location>
        <begin position="643"/>
        <end position="820"/>
    </location>
</feature>
<evidence type="ECO:0000256" key="3">
    <source>
        <dbReference type="ARBA" id="ARBA00022806"/>
    </source>
</evidence>
<dbReference type="Pfam" id="PF00270">
    <property type="entry name" value="DEAD"/>
    <property type="match status" value="1"/>
</dbReference>
<dbReference type="SMART" id="SM00490">
    <property type="entry name" value="HELICc"/>
    <property type="match status" value="1"/>
</dbReference>
<feature type="domain" description="Helicase C-terminal" evidence="11">
    <location>
        <begin position="947"/>
        <end position="1124"/>
    </location>
</feature>
<feature type="region of interest" description="Disordered" evidence="8">
    <location>
        <begin position="208"/>
        <end position="235"/>
    </location>
</feature>
<protein>
    <submittedName>
        <fullName evidence="12">2171_t:CDS:1</fullName>
    </submittedName>
</protein>
<evidence type="ECO:0000259" key="9">
    <source>
        <dbReference type="PROSITE" id="PS50137"/>
    </source>
</evidence>
<dbReference type="PROSITE" id="PS51192">
    <property type="entry name" value="HELICASE_ATP_BIND_1"/>
    <property type="match status" value="1"/>
</dbReference>
<dbReference type="Pfam" id="PF00035">
    <property type="entry name" value="dsrm"/>
    <property type="match status" value="2"/>
</dbReference>
<evidence type="ECO:0000256" key="5">
    <source>
        <dbReference type="ARBA" id="ARBA00022884"/>
    </source>
</evidence>
<dbReference type="FunFam" id="1.20.120.1080:FF:000002">
    <property type="entry name" value="Putative ATP-dependent RNA helicase DHX36"/>
    <property type="match status" value="1"/>
</dbReference>
<dbReference type="PANTHER" id="PTHR18934:SF203">
    <property type="entry name" value="ATP-DEPENDENT RNA HELICASE A"/>
    <property type="match status" value="1"/>
</dbReference>
<comment type="similarity">
    <text evidence="6">Belongs to the DExH box helicase family.</text>
</comment>
<feature type="domain" description="DRBM" evidence="9">
    <location>
        <begin position="458"/>
        <end position="514"/>
    </location>
</feature>
<gene>
    <name evidence="12" type="ORF">FCALED_LOCUS628</name>
</gene>
<dbReference type="InterPro" id="IPR007502">
    <property type="entry name" value="Helicase-assoc_dom"/>
</dbReference>
<dbReference type="CDD" id="cd18791">
    <property type="entry name" value="SF2_C_RHA"/>
    <property type="match status" value="1"/>
</dbReference>
<dbReference type="Pfam" id="PF21010">
    <property type="entry name" value="HA2_C"/>
    <property type="match status" value="1"/>
</dbReference>
<dbReference type="Pfam" id="PF07717">
    <property type="entry name" value="OB_NTP_bind"/>
    <property type="match status" value="1"/>
</dbReference>
<dbReference type="Gene3D" id="1.20.120.1080">
    <property type="match status" value="1"/>
</dbReference>
<dbReference type="CDD" id="cd10845">
    <property type="entry name" value="DSRM_RNAse_III_family"/>
    <property type="match status" value="1"/>
</dbReference>
<dbReference type="GO" id="GO:0016787">
    <property type="term" value="F:hydrolase activity"/>
    <property type="evidence" value="ECO:0007669"/>
    <property type="project" value="UniProtKB-KW"/>
</dbReference>
<evidence type="ECO:0000256" key="2">
    <source>
        <dbReference type="ARBA" id="ARBA00022801"/>
    </source>
</evidence>
<dbReference type="OrthoDB" id="28053at2759"/>
<dbReference type="Pfam" id="PF04408">
    <property type="entry name" value="WHD_HA2"/>
    <property type="match status" value="1"/>
</dbReference>
<evidence type="ECO:0000259" key="11">
    <source>
        <dbReference type="PROSITE" id="PS51194"/>
    </source>
</evidence>
<feature type="compositionally biased region" description="Polar residues" evidence="8">
    <location>
        <begin position="26"/>
        <end position="38"/>
    </location>
</feature>
<evidence type="ECO:0000256" key="8">
    <source>
        <dbReference type="SAM" id="MobiDB-lite"/>
    </source>
</evidence>
<evidence type="ECO:0000313" key="13">
    <source>
        <dbReference type="Proteomes" id="UP000789570"/>
    </source>
</evidence>
<feature type="domain" description="DRBM" evidence="9">
    <location>
        <begin position="349"/>
        <end position="417"/>
    </location>
</feature>
<evidence type="ECO:0000313" key="12">
    <source>
        <dbReference type="EMBL" id="CAG8442212.1"/>
    </source>
</evidence>
<dbReference type="Proteomes" id="UP000789570">
    <property type="component" value="Unassembled WGS sequence"/>
</dbReference>
<dbReference type="GO" id="GO:0004386">
    <property type="term" value="F:helicase activity"/>
    <property type="evidence" value="ECO:0007669"/>
    <property type="project" value="UniProtKB-KW"/>
</dbReference>
<keyword evidence="13" id="KW-1185">Reference proteome</keyword>
<dbReference type="Gene3D" id="3.40.50.300">
    <property type="entry name" value="P-loop containing nucleotide triphosphate hydrolases"/>
    <property type="match status" value="2"/>
</dbReference>
<keyword evidence="3" id="KW-0347">Helicase</keyword>
<dbReference type="SUPFAM" id="SSF52540">
    <property type="entry name" value="P-loop containing nucleoside triphosphate hydrolases"/>
    <property type="match status" value="1"/>
</dbReference>
<dbReference type="InterPro" id="IPR027417">
    <property type="entry name" value="P-loop_NTPase"/>
</dbReference>
<dbReference type="GO" id="GO:0003723">
    <property type="term" value="F:RNA binding"/>
    <property type="evidence" value="ECO:0007669"/>
    <property type="project" value="UniProtKB-UniRule"/>
</dbReference>